<dbReference type="AlphaFoldDB" id="A0A9X2IQM1"/>
<proteinExistence type="predicted"/>
<keyword evidence="1" id="KW-1133">Transmembrane helix</keyword>
<comment type="caution">
    <text evidence="2">The sequence shown here is derived from an EMBL/GenBank/DDBJ whole genome shotgun (WGS) entry which is preliminary data.</text>
</comment>
<evidence type="ECO:0000256" key="1">
    <source>
        <dbReference type="SAM" id="Phobius"/>
    </source>
</evidence>
<dbReference type="RefSeq" id="WP_251223481.1">
    <property type="nucleotide sequence ID" value="NZ_JAMBOL010000009.1"/>
</dbReference>
<feature type="transmembrane region" description="Helical" evidence="1">
    <location>
        <begin position="70"/>
        <end position="87"/>
    </location>
</feature>
<accession>A0A9X2IQM1</accession>
<sequence>MINFMLAILYEGLFWPFFTVIAVSSIVKGYYCEYTGSDQQKKNKYILGTTLLNMVTYLFAFVVVGWQAPLFLFITAMIGIAVTSAITKRRAAT</sequence>
<dbReference type="EMBL" id="JAMBOL010000009">
    <property type="protein sequence ID" value="MCM3714713.1"/>
    <property type="molecule type" value="Genomic_DNA"/>
</dbReference>
<gene>
    <name evidence="2" type="ORF">M3202_11550</name>
</gene>
<keyword evidence="1" id="KW-0812">Transmembrane</keyword>
<dbReference type="Proteomes" id="UP001139179">
    <property type="component" value="Unassembled WGS sequence"/>
</dbReference>
<protein>
    <submittedName>
        <fullName evidence="2">Uncharacterized protein</fullName>
    </submittedName>
</protein>
<evidence type="ECO:0000313" key="3">
    <source>
        <dbReference type="Proteomes" id="UP001139179"/>
    </source>
</evidence>
<evidence type="ECO:0000313" key="2">
    <source>
        <dbReference type="EMBL" id="MCM3714713.1"/>
    </source>
</evidence>
<reference evidence="2" key="1">
    <citation type="submission" date="2022-05" db="EMBL/GenBank/DDBJ databases">
        <title>Comparative Genomics of Spacecraft Associated Microbes.</title>
        <authorList>
            <person name="Tran M.T."/>
            <person name="Wright A."/>
            <person name="Seuylemezian A."/>
            <person name="Eisen J."/>
            <person name="Coil D."/>
        </authorList>
    </citation>
    <scope>NUCLEOTIDE SEQUENCE</scope>
    <source>
        <strain evidence="2">214.1.1</strain>
    </source>
</reference>
<name>A0A9X2IQM1_9BACI</name>
<feature type="transmembrane region" description="Helical" evidence="1">
    <location>
        <begin position="12"/>
        <end position="33"/>
    </location>
</feature>
<keyword evidence="1" id="KW-0472">Membrane</keyword>
<organism evidence="2 3">
    <name type="scientific">Halalkalibacter oceani</name>
    <dbReference type="NCBI Taxonomy" id="1653776"/>
    <lineage>
        <taxon>Bacteria</taxon>
        <taxon>Bacillati</taxon>
        <taxon>Bacillota</taxon>
        <taxon>Bacilli</taxon>
        <taxon>Bacillales</taxon>
        <taxon>Bacillaceae</taxon>
        <taxon>Halalkalibacter</taxon>
    </lineage>
</organism>
<feature type="transmembrane region" description="Helical" evidence="1">
    <location>
        <begin position="45"/>
        <end position="64"/>
    </location>
</feature>
<keyword evidence="3" id="KW-1185">Reference proteome</keyword>